<sequence length="279" mass="31679">SSPQNPSKKDASSTALIQSSCGRYALSLLNAITRANKLVWTTIKGKYVEEVNSTTQNQNEEEITEQFIQQEDHSTTAVENDIHPVHVISTHHDVHNKYRPFFNDVINGNLKEVRDFIIKEKENNNNNNNNNAIMKVTLPGSGKNALHVAISGGQLQIVQVLVKNMSDEEIYMKRKDDLTVLHAAVEIGNIEIAECLVSRQKGLLTFCSKIVKVERHPRKQSAKHRRHHIGLDLMKGQPSLGFIKDDVDRNAIYVLASTAQKFRNGSQLRFWEKYIYHNN</sequence>
<gene>
    <name evidence="2" type="ORF">G4B88_001147</name>
</gene>
<dbReference type="PROSITE" id="PS50297">
    <property type="entry name" value="ANK_REP_REGION"/>
    <property type="match status" value="1"/>
</dbReference>
<evidence type="ECO:0000313" key="3">
    <source>
        <dbReference type="Proteomes" id="UP000583929"/>
    </source>
</evidence>
<dbReference type="SMART" id="SM00248">
    <property type="entry name" value="ANK"/>
    <property type="match status" value="2"/>
</dbReference>
<dbReference type="InterPro" id="IPR002110">
    <property type="entry name" value="Ankyrin_rpt"/>
</dbReference>
<dbReference type="Gene3D" id="1.25.40.20">
    <property type="entry name" value="Ankyrin repeat-containing domain"/>
    <property type="match status" value="1"/>
</dbReference>
<evidence type="ECO:0000256" key="1">
    <source>
        <dbReference type="PROSITE-ProRule" id="PRU00023"/>
    </source>
</evidence>
<keyword evidence="1" id="KW-0040">ANK repeat</keyword>
<feature type="repeat" description="ANK" evidence="1">
    <location>
        <begin position="141"/>
        <end position="173"/>
    </location>
</feature>
<keyword evidence="3" id="KW-1185">Reference proteome</keyword>
<evidence type="ECO:0000313" key="2">
    <source>
        <dbReference type="EMBL" id="KAF4381852.1"/>
    </source>
</evidence>
<dbReference type="InterPro" id="IPR036770">
    <property type="entry name" value="Ankyrin_rpt-contain_sf"/>
</dbReference>
<dbReference type="SUPFAM" id="SSF48403">
    <property type="entry name" value="Ankyrin repeat"/>
    <property type="match status" value="1"/>
</dbReference>
<dbReference type="Pfam" id="PF12796">
    <property type="entry name" value="Ank_2"/>
    <property type="match status" value="1"/>
</dbReference>
<dbReference type="PROSITE" id="PS50088">
    <property type="entry name" value="ANK_REPEAT"/>
    <property type="match status" value="1"/>
</dbReference>
<accession>A0A7J6GG84</accession>
<dbReference type="PANTHER" id="PTHR47303">
    <property type="match status" value="1"/>
</dbReference>
<dbReference type="EMBL" id="JAATIQ010000107">
    <property type="protein sequence ID" value="KAF4381852.1"/>
    <property type="molecule type" value="Genomic_DNA"/>
</dbReference>
<protein>
    <submittedName>
        <fullName evidence="2">Uncharacterized protein</fullName>
    </submittedName>
</protein>
<reference evidence="2 3" key="1">
    <citation type="journal article" date="2020" name="bioRxiv">
        <title>Sequence and annotation of 42 cannabis genomes reveals extensive copy number variation in cannabinoid synthesis and pathogen resistance genes.</title>
        <authorList>
            <person name="Mckernan K.J."/>
            <person name="Helbert Y."/>
            <person name="Kane L.T."/>
            <person name="Ebling H."/>
            <person name="Zhang L."/>
            <person name="Liu B."/>
            <person name="Eaton Z."/>
            <person name="Mclaughlin S."/>
            <person name="Kingan S."/>
            <person name="Baybayan P."/>
            <person name="Concepcion G."/>
            <person name="Jordan M."/>
            <person name="Riva A."/>
            <person name="Barbazuk W."/>
            <person name="Harkins T."/>
        </authorList>
    </citation>
    <scope>NUCLEOTIDE SEQUENCE [LARGE SCALE GENOMIC DNA]</scope>
    <source>
        <strain evidence="3">cv. Jamaican Lion 4</strain>
        <tissue evidence="2">Leaf</tissue>
    </source>
</reference>
<dbReference type="PANTHER" id="PTHR47303:SF1">
    <property type="entry name" value="NF-KAPPA-B INHIBITOR BETA"/>
    <property type="match status" value="1"/>
</dbReference>
<comment type="caution">
    <text evidence="2">The sequence shown here is derived from an EMBL/GenBank/DDBJ whole genome shotgun (WGS) entry which is preliminary data.</text>
</comment>
<dbReference type="Proteomes" id="UP000583929">
    <property type="component" value="Unassembled WGS sequence"/>
</dbReference>
<feature type="non-terminal residue" evidence="2">
    <location>
        <position position="1"/>
    </location>
</feature>
<name>A0A7J6GG84_CANSA</name>
<dbReference type="AlphaFoldDB" id="A0A7J6GG84"/>
<organism evidence="2 3">
    <name type="scientific">Cannabis sativa</name>
    <name type="common">Hemp</name>
    <name type="synonym">Marijuana</name>
    <dbReference type="NCBI Taxonomy" id="3483"/>
    <lineage>
        <taxon>Eukaryota</taxon>
        <taxon>Viridiplantae</taxon>
        <taxon>Streptophyta</taxon>
        <taxon>Embryophyta</taxon>
        <taxon>Tracheophyta</taxon>
        <taxon>Spermatophyta</taxon>
        <taxon>Magnoliopsida</taxon>
        <taxon>eudicotyledons</taxon>
        <taxon>Gunneridae</taxon>
        <taxon>Pentapetalae</taxon>
        <taxon>rosids</taxon>
        <taxon>fabids</taxon>
        <taxon>Rosales</taxon>
        <taxon>Cannabaceae</taxon>
        <taxon>Cannabis</taxon>
    </lineage>
</organism>
<proteinExistence type="predicted"/>